<dbReference type="SUPFAM" id="SSF52047">
    <property type="entry name" value="RNI-like"/>
    <property type="match status" value="1"/>
</dbReference>
<dbReference type="RefSeq" id="XP_040770810.1">
    <property type="nucleotide sequence ID" value="XM_040907672.1"/>
</dbReference>
<reference evidence="1 2" key="1">
    <citation type="journal article" date="2016" name="Mol. Biol. Evol.">
        <title>Comparative Genomics of Early-Diverging Mushroom-Forming Fungi Provides Insights into the Origins of Lignocellulose Decay Capabilities.</title>
        <authorList>
            <person name="Nagy L.G."/>
            <person name="Riley R."/>
            <person name="Tritt A."/>
            <person name="Adam C."/>
            <person name="Daum C."/>
            <person name="Floudas D."/>
            <person name="Sun H."/>
            <person name="Yadav J.S."/>
            <person name="Pangilinan J."/>
            <person name="Larsson K.H."/>
            <person name="Matsuura K."/>
            <person name="Barry K."/>
            <person name="Labutti K."/>
            <person name="Kuo R."/>
            <person name="Ohm R.A."/>
            <person name="Bhattacharya S.S."/>
            <person name="Shirouzu T."/>
            <person name="Yoshinaga Y."/>
            <person name="Martin F.M."/>
            <person name="Grigoriev I.V."/>
            <person name="Hibbett D.S."/>
        </authorList>
    </citation>
    <scope>NUCLEOTIDE SEQUENCE [LARGE SCALE GENOMIC DNA]</scope>
    <source>
        <strain evidence="1 2">93-53</strain>
    </source>
</reference>
<dbReference type="GeneID" id="63824701"/>
<dbReference type="STRING" id="1314785.A0A165IMV6"/>
<dbReference type="InParanoid" id="A0A165IMV6"/>
<keyword evidence="2" id="KW-1185">Reference proteome</keyword>
<dbReference type="Gene3D" id="3.80.10.10">
    <property type="entry name" value="Ribonuclease Inhibitor"/>
    <property type="match status" value="1"/>
</dbReference>
<dbReference type="EMBL" id="KV427605">
    <property type="protein sequence ID" value="KZT13300.1"/>
    <property type="molecule type" value="Genomic_DNA"/>
</dbReference>
<dbReference type="AlphaFoldDB" id="A0A165IMV6"/>
<sequence length="429" mass="47415">MLNNDDFLKQLGSLCGDIEELYIEPKYSYGHGLLTTFDRPAPLLRSLTIGRVSMYPDERLPQMFAGSTPKLERLTLRGYVRWPDNAFSDLTHLCLHDQFQHARPSLAEFLDFLDASPRLEQLVLVDAGPTVWNAQDAEIVGGRVVSLPRLKCLDIGYWDSVRSVMEFLSHMDISDSAALNVWSRSCTVGSSGNFLKSILPPDLRRLGPLRSLTTIRVTSRTHMQGLPGTRGMGNGDENIHVLSAHNGTLQLLGDFNVPEAFPTILDRFDLTHMQTLTLSSGEALRLSESQWKRVLSSVPRLRTLTVLPATSSLLLPLLDHSEQASPAAHLLCPELGSITVMDGRESTIPLLVRLAAQRLRQGRPLQKLCVVGDARSEIAALDGDAQMQLLGCVTEVEYKERVADAVRAESPQWPSAAYIWARGASQVSV</sequence>
<accession>A0A165IMV6</accession>
<evidence type="ECO:0008006" key="3">
    <source>
        <dbReference type="Google" id="ProtNLM"/>
    </source>
</evidence>
<organism evidence="1 2">
    <name type="scientific">Laetiporus sulphureus 93-53</name>
    <dbReference type="NCBI Taxonomy" id="1314785"/>
    <lineage>
        <taxon>Eukaryota</taxon>
        <taxon>Fungi</taxon>
        <taxon>Dikarya</taxon>
        <taxon>Basidiomycota</taxon>
        <taxon>Agaricomycotina</taxon>
        <taxon>Agaricomycetes</taxon>
        <taxon>Polyporales</taxon>
        <taxon>Laetiporus</taxon>
    </lineage>
</organism>
<evidence type="ECO:0000313" key="2">
    <source>
        <dbReference type="Proteomes" id="UP000076871"/>
    </source>
</evidence>
<dbReference type="OrthoDB" id="2754196at2759"/>
<dbReference type="Proteomes" id="UP000076871">
    <property type="component" value="Unassembled WGS sequence"/>
</dbReference>
<name>A0A165IMV6_9APHY</name>
<dbReference type="InterPro" id="IPR032675">
    <property type="entry name" value="LRR_dom_sf"/>
</dbReference>
<gene>
    <name evidence="1" type="ORF">LAESUDRAFT_719662</name>
</gene>
<proteinExistence type="predicted"/>
<protein>
    <recommendedName>
        <fullName evidence="3">F-box domain-containing protein</fullName>
    </recommendedName>
</protein>
<evidence type="ECO:0000313" key="1">
    <source>
        <dbReference type="EMBL" id="KZT13300.1"/>
    </source>
</evidence>